<evidence type="ECO:0000256" key="1">
    <source>
        <dbReference type="ARBA" id="ARBA00001933"/>
    </source>
</evidence>
<reference evidence="11 12" key="1">
    <citation type="submission" date="2019-08" db="EMBL/GenBank/DDBJ databases">
        <title>Bradyrhizobium hipponensis sp. nov., a rhizobium isolated from a Lupinus angustifolius root nodule in Tunisia.</title>
        <authorList>
            <person name="Off K."/>
            <person name="Rejili M."/>
            <person name="Mars M."/>
            <person name="Brachmann A."/>
            <person name="Marin M."/>
        </authorList>
    </citation>
    <scope>NUCLEOTIDE SEQUENCE [LARGE SCALE GENOMIC DNA]</scope>
    <source>
        <strain evidence="11 12">CTAW11</strain>
    </source>
</reference>
<keyword evidence="12" id="KW-1185">Reference proteome</keyword>
<dbReference type="PANTHER" id="PTHR42885:SF1">
    <property type="entry name" value="THREONINE-PHOSPHATE DECARBOXYLASE"/>
    <property type="match status" value="1"/>
</dbReference>
<keyword evidence="7 11" id="KW-0456">Lyase</keyword>
<evidence type="ECO:0000256" key="7">
    <source>
        <dbReference type="ARBA" id="ARBA00023239"/>
    </source>
</evidence>
<dbReference type="InterPro" id="IPR005860">
    <property type="entry name" value="CobD"/>
</dbReference>
<dbReference type="EC" id="4.1.1.81" evidence="4"/>
<dbReference type="SUPFAM" id="SSF53383">
    <property type="entry name" value="PLP-dependent transferases"/>
    <property type="match status" value="1"/>
</dbReference>
<dbReference type="Proteomes" id="UP000324853">
    <property type="component" value="Unassembled WGS sequence"/>
</dbReference>
<protein>
    <recommendedName>
        <fullName evidence="4">threonine-phosphate decarboxylase</fullName>
        <ecNumber evidence="4">4.1.1.81</ecNumber>
    </recommendedName>
    <alternativeName>
        <fullName evidence="8">L-threonine-O-3-phosphate decarboxylase</fullName>
    </alternativeName>
</protein>
<organism evidence="11 12">
    <name type="scientific">Bradyrhizobium cytisi</name>
    <dbReference type="NCBI Taxonomy" id="515489"/>
    <lineage>
        <taxon>Bacteria</taxon>
        <taxon>Pseudomonadati</taxon>
        <taxon>Pseudomonadota</taxon>
        <taxon>Alphaproteobacteria</taxon>
        <taxon>Hyphomicrobiales</taxon>
        <taxon>Nitrobacteraceae</taxon>
        <taxon>Bradyrhizobium</taxon>
    </lineage>
</organism>
<feature type="domain" description="Aminotransferase class I/classII large" evidence="10">
    <location>
        <begin position="61"/>
        <end position="322"/>
    </location>
</feature>
<evidence type="ECO:0000256" key="6">
    <source>
        <dbReference type="ARBA" id="ARBA00022898"/>
    </source>
</evidence>
<comment type="cofactor">
    <cofactor evidence="1">
        <name>pyridoxal 5'-phosphate</name>
        <dbReference type="ChEBI" id="CHEBI:597326"/>
    </cofactor>
</comment>
<evidence type="ECO:0000256" key="5">
    <source>
        <dbReference type="ARBA" id="ARBA00022573"/>
    </source>
</evidence>
<dbReference type="PANTHER" id="PTHR42885">
    <property type="entry name" value="HISTIDINOL-PHOSPHATE AMINOTRANSFERASE-RELATED"/>
    <property type="match status" value="1"/>
</dbReference>
<proteinExistence type="predicted"/>
<dbReference type="EMBL" id="VSSR01000071">
    <property type="protein sequence ID" value="TYL74432.1"/>
    <property type="molecule type" value="Genomic_DNA"/>
</dbReference>
<gene>
    <name evidence="11" type="ORF">FXB38_35090</name>
</gene>
<comment type="pathway">
    <text evidence="3">Cofactor biosynthesis; adenosylcobalamin biosynthesis.</text>
</comment>
<dbReference type="Gene3D" id="3.90.1150.10">
    <property type="entry name" value="Aspartate Aminotransferase, domain 1"/>
    <property type="match status" value="1"/>
</dbReference>
<keyword evidence="6" id="KW-0663">Pyridoxal phosphate</keyword>
<name>A0A5S4W3L9_9BRAD</name>
<dbReference type="OrthoDB" id="9799304at2"/>
<dbReference type="InterPro" id="IPR004839">
    <property type="entry name" value="Aminotransferase_I/II_large"/>
</dbReference>
<evidence type="ECO:0000256" key="8">
    <source>
        <dbReference type="ARBA" id="ARBA00029996"/>
    </source>
</evidence>
<evidence type="ECO:0000256" key="3">
    <source>
        <dbReference type="ARBA" id="ARBA00004953"/>
    </source>
</evidence>
<dbReference type="InterPro" id="IPR015422">
    <property type="entry name" value="PyrdxlP-dep_Trfase_small"/>
</dbReference>
<dbReference type="NCBIfam" id="TIGR01140">
    <property type="entry name" value="L_thr_O3P_dcar"/>
    <property type="match status" value="1"/>
</dbReference>
<dbReference type="GO" id="GO:0048472">
    <property type="term" value="F:threonine-phosphate decarboxylase activity"/>
    <property type="evidence" value="ECO:0007669"/>
    <property type="project" value="UniProtKB-EC"/>
</dbReference>
<dbReference type="InterPro" id="IPR015424">
    <property type="entry name" value="PyrdxlP-dep_Trfase"/>
</dbReference>
<evidence type="ECO:0000313" key="12">
    <source>
        <dbReference type="Proteomes" id="UP000324853"/>
    </source>
</evidence>
<comment type="function">
    <text evidence="2">Decarboxylates L-threonine-O-3-phosphate to yield (R)-1-amino-2-propanol O-2-phosphate, the precursor for the linkage between the nucleotide loop and the corrin ring in cobalamin.</text>
</comment>
<keyword evidence="5" id="KW-0169">Cobalamin biosynthesis</keyword>
<dbReference type="InterPro" id="IPR015421">
    <property type="entry name" value="PyrdxlP-dep_Trfase_major"/>
</dbReference>
<sequence>MKEQGMREHGGNLDHARWHFGGHAEDWIDLSTGINRLPYPVGEIAAHHWQALPSRSEIDALHQAARHAYRTSAPIVAMGGAQAAIQLLPQLAPRGRARILAPTYNEYAAVLSAAGWEVEEVRALDALAGANLAIVVNPNNPDGRRYAPKDLLALLPRVGHLVIDESFADGVPELSLASEAGRPGLLILRSFGKFYGLAGLRLGFAIGHADDIGRIAAASGPWPVSGAAIAIGCRALRNDAWAKATSARLARDCVRLDDIAQSQGWRLVGGAPLFRLYEAPDARAAQEKLARGQIWSRVFAQKPTWLRLGLPGAEAEWSRLAEVLAR</sequence>
<dbReference type="InterPro" id="IPR004838">
    <property type="entry name" value="NHTrfase_class1_PyrdxlP-BS"/>
</dbReference>
<comment type="caution">
    <text evidence="11">The sequence shown here is derived from an EMBL/GenBank/DDBJ whole genome shotgun (WGS) entry which is preliminary data.</text>
</comment>
<evidence type="ECO:0000256" key="9">
    <source>
        <dbReference type="ARBA" id="ARBA00048531"/>
    </source>
</evidence>
<evidence type="ECO:0000313" key="11">
    <source>
        <dbReference type="EMBL" id="TYL74432.1"/>
    </source>
</evidence>
<dbReference type="GO" id="GO:0009236">
    <property type="term" value="P:cobalamin biosynthetic process"/>
    <property type="evidence" value="ECO:0007669"/>
    <property type="project" value="UniProtKB-UniPathway"/>
</dbReference>
<dbReference type="PROSITE" id="PS00105">
    <property type="entry name" value="AA_TRANSFER_CLASS_1"/>
    <property type="match status" value="1"/>
</dbReference>
<evidence type="ECO:0000259" key="10">
    <source>
        <dbReference type="Pfam" id="PF00155"/>
    </source>
</evidence>
<dbReference type="CDD" id="cd00609">
    <property type="entry name" value="AAT_like"/>
    <property type="match status" value="1"/>
</dbReference>
<dbReference type="GO" id="GO:0030170">
    <property type="term" value="F:pyridoxal phosphate binding"/>
    <property type="evidence" value="ECO:0007669"/>
    <property type="project" value="InterPro"/>
</dbReference>
<comment type="catalytic activity">
    <reaction evidence="9">
        <text>O-phospho-L-threonine + H(+) = (R)-1-aminopropan-2-yl phosphate + CO2</text>
        <dbReference type="Rhea" id="RHEA:11492"/>
        <dbReference type="ChEBI" id="CHEBI:15378"/>
        <dbReference type="ChEBI" id="CHEBI:16526"/>
        <dbReference type="ChEBI" id="CHEBI:58563"/>
        <dbReference type="ChEBI" id="CHEBI:58675"/>
        <dbReference type="EC" id="4.1.1.81"/>
    </reaction>
</comment>
<dbReference type="AlphaFoldDB" id="A0A5S4W3L9"/>
<dbReference type="Gene3D" id="3.40.640.10">
    <property type="entry name" value="Type I PLP-dependent aspartate aminotransferase-like (Major domain)"/>
    <property type="match status" value="1"/>
</dbReference>
<accession>A0A5S4W3L9</accession>
<evidence type="ECO:0000256" key="2">
    <source>
        <dbReference type="ARBA" id="ARBA00003444"/>
    </source>
</evidence>
<dbReference type="Pfam" id="PF00155">
    <property type="entry name" value="Aminotran_1_2"/>
    <property type="match status" value="1"/>
</dbReference>
<dbReference type="UniPathway" id="UPA00148"/>
<evidence type="ECO:0000256" key="4">
    <source>
        <dbReference type="ARBA" id="ARBA00012285"/>
    </source>
</evidence>